<proteinExistence type="predicted"/>
<reference evidence="1 2" key="1">
    <citation type="submission" date="2024-01" db="EMBL/GenBank/DDBJ databases">
        <authorList>
            <person name="Allen C."/>
            <person name="Tagirdzhanova G."/>
        </authorList>
    </citation>
    <scope>NUCLEOTIDE SEQUENCE [LARGE SCALE GENOMIC DNA]</scope>
</reference>
<dbReference type="EMBL" id="CAWUHD010000223">
    <property type="protein sequence ID" value="CAK7238253.1"/>
    <property type="molecule type" value="Genomic_DNA"/>
</dbReference>
<dbReference type="Proteomes" id="UP001642482">
    <property type="component" value="Unassembled WGS sequence"/>
</dbReference>
<protein>
    <submittedName>
        <fullName evidence="1">Uncharacterized protein</fullName>
    </submittedName>
</protein>
<evidence type="ECO:0000313" key="2">
    <source>
        <dbReference type="Proteomes" id="UP001642482"/>
    </source>
</evidence>
<comment type="caution">
    <text evidence="1">The sequence shown here is derived from an EMBL/GenBank/DDBJ whole genome shotgun (WGS) entry which is preliminary data.</text>
</comment>
<accession>A0ABP0D1L4</accession>
<organism evidence="1 2">
    <name type="scientific">Sporothrix eucalyptigena</name>
    <dbReference type="NCBI Taxonomy" id="1812306"/>
    <lineage>
        <taxon>Eukaryota</taxon>
        <taxon>Fungi</taxon>
        <taxon>Dikarya</taxon>
        <taxon>Ascomycota</taxon>
        <taxon>Pezizomycotina</taxon>
        <taxon>Sordariomycetes</taxon>
        <taxon>Sordariomycetidae</taxon>
        <taxon>Ophiostomatales</taxon>
        <taxon>Ophiostomataceae</taxon>
        <taxon>Sporothrix</taxon>
    </lineage>
</organism>
<feature type="non-terminal residue" evidence="1">
    <location>
        <position position="1"/>
    </location>
</feature>
<evidence type="ECO:0000313" key="1">
    <source>
        <dbReference type="EMBL" id="CAK7238253.1"/>
    </source>
</evidence>
<name>A0ABP0D1L4_9PEZI</name>
<sequence>KYLSVADWAFNSDAKLEFPFLSAKYCRDFDEAQFYFDGGFEEAAIRNTVIEALNWKLK</sequence>
<keyword evidence="2" id="KW-1185">Reference proteome</keyword>
<gene>
    <name evidence="1" type="ORF">SEUCBS140593_010479</name>
</gene>